<comment type="caution">
    <text evidence="2">The sequence shown here is derived from an EMBL/GenBank/DDBJ whole genome shotgun (WGS) entry which is preliminary data.</text>
</comment>
<evidence type="ECO:0000256" key="1">
    <source>
        <dbReference type="SAM" id="MobiDB-lite"/>
    </source>
</evidence>
<evidence type="ECO:0000313" key="3">
    <source>
        <dbReference type="Proteomes" id="UP001472677"/>
    </source>
</evidence>
<dbReference type="Proteomes" id="UP001472677">
    <property type="component" value="Unassembled WGS sequence"/>
</dbReference>
<gene>
    <name evidence="2" type="ORF">V6N12_042704</name>
</gene>
<accession>A0ABR2B5U1</accession>
<feature type="compositionally biased region" description="Basic residues" evidence="1">
    <location>
        <begin position="56"/>
        <end position="73"/>
    </location>
</feature>
<sequence>MQWADRYSRRPDCQPIETYSVTYGYFDWYVANGKPHILTPAERQREIYAHPQNRPPTHRPRRAQPAAPRRRRGNNTGESSSAPPQPQPHVPDQSTLIAPQAICAFQHMESPSEGFFTNIIHPYMPMFGSPTPTLHYCCVV</sequence>
<proteinExistence type="predicted"/>
<name>A0ABR2B5U1_9ROSI</name>
<organism evidence="2 3">
    <name type="scientific">Hibiscus sabdariffa</name>
    <name type="common">roselle</name>
    <dbReference type="NCBI Taxonomy" id="183260"/>
    <lineage>
        <taxon>Eukaryota</taxon>
        <taxon>Viridiplantae</taxon>
        <taxon>Streptophyta</taxon>
        <taxon>Embryophyta</taxon>
        <taxon>Tracheophyta</taxon>
        <taxon>Spermatophyta</taxon>
        <taxon>Magnoliopsida</taxon>
        <taxon>eudicotyledons</taxon>
        <taxon>Gunneridae</taxon>
        <taxon>Pentapetalae</taxon>
        <taxon>rosids</taxon>
        <taxon>malvids</taxon>
        <taxon>Malvales</taxon>
        <taxon>Malvaceae</taxon>
        <taxon>Malvoideae</taxon>
        <taxon>Hibiscus</taxon>
    </lineage>
</organism>
<evidence type="ECO:0000313" key="2">
    <source>
        <dbReference type="EMBL" id="KAK8502207.1"/>
    </source>
</evidence>
<keyword evidence="3" id="KW-1185">Reference proteome</keyword>
<protein>
    <submittedName>
        <fullName evidence="2">Uncharacterized protein</fullName>
    </submittedName>
</protein>
<dbReference type="EMBL" id="JBBPBM010000175">
    <property type="protein sequence ID" value="KAK8502207.1"/>
    <property type="molecule type" value="Genomic_DNA"/>
</dbReference>
<feature type="region of interest" description="Disordered" evidence="1">
    <location>
        <begin position="47"/>
        <end position="96"/>
    </location>
</feature>
<reference evidence="2 3" key="1">
    <citation type="journal article" date="2024" name="G3 (Bethesda)">
        <title>Genome assembly of Hibiscus sabdariffa L. provides insights into metabolisms of medicinal natural products.</title>
        <authorList>
            <person name="Kim T."/>
        </authorList>
    </citation>
    <scope>NUCLEOTIDE SEQUENCE [LARGE SCALE GENOMIC DNA]</scope>
    <source>
        <strain evidence="2">TK-2024</strain>
        <tissue evidence="2">Old leaves</tissue>
    </source>
</reference>